<proteinExistence type="predicted"/>
<protein>
    <submittedName>
        <fullName evidence="1">YaaC-like Protein</fullName>
    </submittedName>
</protein>
<dbReference type="RefSeq" id="WP_091659694.1">
    <property type="nucleotide sequence ID" value="NZ_FONT01000002.1"/>
</dbReference>
<dbReference type="InterPro" id="IPR026988">
    <property type="entry name" value="YaaC-like"/>
</dbReference>
<dbReference type="EMBL" id="FONT01000002">
    <property type="protein sequence ID" value="SFE63774.1"/>
    <property type="molecule type" value="Genomic_DNA"/>
</dbReference>
<organism evidence="1 2">
    <name type="scientific">Alteribacillus iranensis</name>
    <dbReference type="NCBI Taxonomy" id="930128"/>
    <lineage>
        <taxon>Bacteria</taxon>
        <taxon>Bacillati</taxon>
        <taxon>Bacillota</taxon>
        <taxon>Bacilli</taxon>
        <taxon>Bacillales</taxon>
        <taxon>Bacillaceae</taxon>
        <taxon>Alteribacillus</taxon>
    </lineage>
</organism>
<dbReference type="STRING" id="930128.SAMN05192532_102734"/>
<evidence type="ECO:0000313" key="2">
    <source>
        <dbReference type="Proteomes" id="UP000199516"/>
    </source>
</evidence>
<dbReference type="Proteomes" id="UP000199516">
    <property type="component" value="Unassembled WGS sequence"/>
</dbReference>
<name>A0A1I2C634_9BACI</name>
<evidence type="ECO:0000313" key="1">
    <source>
        <dbReference type="EMBL" id="SFE63774.1"/>
    </source>
</evidence>
<dbReference type="OrthoDB" id="2380109at2"/>
<dbReference type="Pfam" id="PF14175">
    <property type="entry name" value="YaaC"/>
    <property type="match status" value="2"/>
</dbReference>
<sequence length="241" mass="28910">MTNNDISRDFSYFRPYESQEYLRKWLYKKYKNNPDIMSEASERSYTNTSVFHYEWLIGKNYWYEGMNASLMVKPLLLFYGLTHLLKGLVLLHDAYYPTNSEVLAHGVTTRKRKKKGYRFIEDEIKIQKKGFFPHFSYVMFHVELFQGEKWKMKDLLLEVQPTRSLLQNINEDTTFSNTTNKLPLICTHYLLLYNLSMITRYEGEWWGELLTHRHSVDYPIIKSYLSEAPHVIPPFFKSFFS</sequence>
<gene>
    <name evidence="1" type="ORF">SAMN05192532_102734</name>
</gene>
<keyword evidence="2" id="KW-1185">Reference proteome</keyword>
<dbReference type="AlphaFoldDB" id="A0A1I2C634"/>
<reference evidence="1 2" key="1">
    <citation type="submission" date="2016-10" db="EMBL/GenBank/DDBJ databases">
        <authorList>
            <person name="de Groot N.N."/>
        </authorList>
    </citation>
    <scope>NUCLEOTIDE SEQUENCE [LARGE SCALE GENOMIC DNA]</scope>
    <source>
        <strain evidence="1 2">DSM 23995</strain>
    </source>
</reference>
<accession>A0A1I2C634</accession>